<dbReference type="Gene3D" id="1.10.10.10">
    <property type="entry name" value="Winged helix-like DNA-binding domain superfamily/Winged helix DNA-binding domain"/>
    <property type="match status" value="1"/>
</dbReference>
<dbReference type="GO" id="GO:0000160">
    <property type="term" value="P:phosphorelay signal transduction system"/>
    <property type="evidence" value="ECO:0007669"/>
    <property type="project" value="InterPro"/>
</dbReference>
<dbReference type="SUPFAM" id="SSF46894">
    <property type="entry name" value="C-terminal effector domain of the bipartite response regulators"/>
    <property type="match status" value="1"/>
</dbReference>
<keyword evidence="1 2" id="KW-0238">DNA-binding</keyword>
<organism evidence="5 6">
    <name type="scientific">Vibrio campbellii</name>
    <dbReference type="NCBI Taxonomy" id="680"/>
    <lineage>
        <taxon>Bacteria</taxon>
        <taxon>Pseudomonadati</taxon>
        <taxon>Pseudomonadota</taxon>
        <taxon>Gammaproteobacteria</taxon>
        <taxon>Vibrionales</taxon>
        <taxon>Vibrionaceae</taxon>
        <taxon>Vibrio</taxon>
    </lineage>
</organism>
<feature type="domain" description="OmpR/PhoB-type" evidence="4">
    <location>
        <begin position="1"/>
        <end position="92"/>
    </location>
</feature>
<protein>
    <submittedName>
        <fullName evidence="5">Transcriptional regulator</fullName>
    </submittedName>
</protein>
<evidence type="ECO:0000313" key="5">
    <source>
        <dbReference type="EMBL" id="UTZ27907.1"/>
    </source>
</evidence>
<dbReference type="InterPro" id="IPR036388">
    <property type="entry name" value="WH-like_DNA-bd_sf"/>
</dbReference>
<dbReference type="GO" id="GO:0003677">
    <property type="term" value="F:DNA binding"/>
    <property type="evidence" value="ECO:0007669"/>
    <property type="project" value="UniProtKB-UniRule"/>
</dbReference>
<dbReference type="RefSeq" id="WP_255935718.1">
    <property type="nucleotide sequence ID" value="NZ_CP050467.1"/>
</dbReference>
<keyword evidence="3" id="KW-0472">Membrane</keyword>
<reference evidence="5" key="1">
    <citation type="submission" date="2020-03" db="EMBL/GenBank/DDBJ databases">
        <title>Five strains of Vibrio campbellii isolated from Mariana Trench.</title>
        <authorList>
            <person name="Liang J."/>
            <person name="Zhang X.-H."/>
        </authorList>
    </citation>
    <scope>NUCLEOTIDE SEQUENCE</scope>
    <source>
        <strain evidence="5">LJC014</strain>
    </source>
</reference>
<evidence type="ECO:0000256" key="3">
    <source>
        <dbReference type="SAM" id="Phobius"/>
    </source>
</evidence>
<accession>A0AAE9SN72</accession>
<dbReference type="SMART" id="SM00862">
    <property type="entry name" value="Trans_reg_C"/>
    <property type="match status" value="1"/>
</dbReference>
<evidence type="ECO:0000256" key="1">
    <source>
        <dbReference type="ARBA" id="ARBA00023125"/>
    </source>
</evidence>
<dbReference type="GO" id="GO:0006355">
    <property type="term" value="P:regulation of DNA-templated transcription"/>
    <property type="evidence" value="ECO:0007669"/>
    <property type="project" value="InterPro"/>
</dbReference>
<dbReference type="InterPro" id="IPR001867">
    <property type="entry name" value="OmpR/PhoB-type_DNA-bd"/>
</dbReference>
<proteinExistence type="predicted"/>
<dbReference type="Proteomes" id="UP001058687">
    <property type="component" value="Chromosome 1"/>
</dbReference>
<feature type="transmembrane region" description="Helical" evidence="3">
    <location>
        <begin position="134"/>
        <end position="152"/>
    </location>
</feature>
<feature type="DNA-binding region" description="OmpR/PhoB-type" evidence="2">
    <location>
        <begin position="1"/>
        <end position="92"/>
    </location>
</feature>
<dbReference type="EMBL" id="CP050467">
    <property type="protein sequence ID" value="UTZ27907.1"/>
    <property type="molecule type" value="Genomic_DNA"/>
</dbReference>
<dbReference type="Pfam" id="PF00486">
    <property type="entry name" value="Trans_reg_C"/>
    <property type="match status" value="1"/>
</dbReference>
<dbReference type="AlphaFoldDB" id="A0AAE9SN72"/>
<dbReference type="CDD" id="cd00383">
    <property type="entry name" value="trans_reg_C"/>
    <property type="match status" value="1"/>
</dbReference>
<dbReference type="PROSITE" id="PS51755">
    <property type="entry name" value="OMPR_PHOB"/>
    <property type="match status" value="1"/>
</dbReference>
<name>A0AAE9SN72_9VIBR</name>
<evidence type="ECO:0000313" key="6">
    <source>
        <dbReference type="Proteomes" id="UP001058687"/>
    </source>
</evidence>
<evidence type="ECO:0000256" key="2">
    <source>
        <dbReference type="PROSITE-ProRule" id="PRU01091"/>
    </source>
</evidence>
<keyword evidence="3" id="KW-0812">Transmembrane</keyword>
<keyword evidence="3" id="KW-1133">Transmembrane helix</keyword>
<dbReference type="InterPro" id="IPR016032">
    <property type="entry name" value="Sig_transdc_resp-reg_C-effctor"/>
</dbReference>
<gene>
    <name evidence="5" type="ORF">HB761_14930</name>
</gene>
<sequence>MNLYNPIKNTLSNGEKTIKIGYRESQILTLLLERSPEVVKKQDIVQFAWGNEYIGETSLAKSISVLRQSFIKIGIKDSPILTVPKVGYRLVEDVLLNECLVTTNAPRVEIVPTTPEVISQPAYATKQKPGYRNLACYVVSLSFLFAAVLMVASKYHSSYSHPQFSKLLNEHTVGSLEVYMSPSTSLSLRVQELLAANQCQCVVYIEENHDFSGLSWLNKKTRKSINVFYTPDQFEQASKTIAQFVAEERR</sequence>
<evidence type="ECO:0000259" key="4">
    <source>
        <dbReference type="PROSITE" id="PS51755"/>
    </source>
</evidence>